<sequence length="462" mass="50956">MSMHVNEYIHYDVHELAKLIKDQQVSVEEVLQCAQERLYEVNPSLNAIVTDCFEYAHQCLGKMRGNEPYYGVPLLVKDLGHAIEGIRLTEGSRFFSKNLAETNSDLINKLITLGFVPFAKTNTSELGLSCVTDSNLFGPCRNPFDTMRTAGGSSGGSAAAIMAGIAPVATASDGGGSIRIPAACCGLFGFKPTPGLVPSGPWVDEAWSGMATSFILTRSMSDAIALFKNVINPMRLNRLSRKKKKLLITELTGAFAEVPIARECQEAVEKIKEILKNSGHRLNEVHLPLDLQVISSCAHTLIAASTYAKVKTQEQISGRKPMIHELEPITWEFYYRGKMVSAYEFIIAKNKLYQSLRPLHQLLEKTDIVLTPALAQLPLLIGHLRIDEEFNKYLQKKKEFSPFTSLFNQGGLPAMTVPVMFHHHLPVSVQMGSAKGNDLLLLELAHELQSVLPKNITPASIP</sequence>
<dbReference type="AlphaFoldDB" id="A0A2S6EU99"/>
<gene>
    <name evidence="1" type="ORF">C3928_15105</name>
</gene>
<reference evidence="1 2" key="1">
    <citation type="submission" date="2018-02" db="EMBL/GenBank/DDBJ databases">
        <title>Draft genome sequences of four Legionella pneumophila clinical strains isolated in Ontario.</title>
        <authorList>
            <person name="Fortuna A."/>
            <person name="Ramnarine R."/>
            <person name="Li A."/>
            <person name="Frantz C."/>
            <person name="Mallo G."/>
        </authorList>
    </citation>
    <scope>NUCLEOTIDE SEQUENCE [LARGE SCALE GENOMIC DNA]</scope>
    <source>
        <strain evidence="1 2">LG61</strain>
    </source>
</reference>
<dbReference type="InterPro" id="IPR036928">
    <property type="entry name" value="AS_sf"/>
</dbReference>
<organism evidence="1 2">
    <name type="scientific">Legionella pneumophila</name>
    <dbReference type="NCBI Taxonomy" id="446"/>
    <lineage>
        <taxon>Bacteria</taxon>
        <taxon>Pseudomonadati</taxon>
        <taxon>Pseudomonadota</taxon>
        <taxon>Gammaproteobacteria</taxon>
        <taxon>Legionellales</taxon>
        <taxon>Legionellaceae</taxon>
        <taxon>Legionella</taxon>
    </lineage>
</organism>
<dbReference type="OrthoDB" id="8872210at2"/>
<dbReference type="Proteomes" id="UP000239239">
    <property type="component" value="Unassembled WGS sequence"/>
</dbReference>
<proteinExistence type="predicted"/>
<protein>
    <submittedName>
        <fullName evidence="1">Amidase</fullName>
    </submittedName>
</protein>
<dbReference type="InterPro" id="IPR052739">
    <property type="entry name" value="FAAH2"/>
</dbReference>
<evidence type="ECO:0000313" key="2">
    <source>
        <dbReference type="Proteomes" id="UP000239239"/>
    </source>
</evidence>
<dbReference type="PANTHER" id="PTHR43372">
    <property type="entry name" value="FATTY-ACID AMIDE HYDROLASE"/>
    <property type="match status" value="1"/>
</dbReference>
<dbReference type="SUPFAM" id="SSF75304">
    <property type="entry name" value="Amidase signature (AS) enzymes"/>
    <property type="match status" value="1"/>
</dbReference>
<name>A0A2S6EU99_LEGPN</name>
<accession>A0A2S6EU99</accession>
<dbReference type="Pfam" id="PF01425">
    <property type="entry name" value="Amidase"/>
    <property type="match status" value="1"/>
</dbReference>
<dbReference type="InterPro" id="IPR023631">
    <property type="entry name" value="Amidase_dom"/>
</dbReference>
<evidence type="ECO:0000313" key="1">
    <source>
        <dbReference type="EMBL" id="PPK28768.1"/>
    </source>
</evidence>
<dbReference type="GO" id="GO:0012505">
    <property type="term" value="C:endomembrane system"/>
    <property type="evidence" value="ECO:0007669"/>
    <property type="project" value="TreeGrafter"/>
</dbReference>
<dbReference type="EMBL" id="PQWY01000021">
    <property type="protein sequence ID" value="PPK28768.1"/>
    <property type="molecule type" value="Genomic_DNA"/>
</dbReference>
<comment type="caution">
    <text evidence="1">The sequence shown here is derived from an EMBL/GenBank/DDBJ whole genome shotgun (WGS) entry which is preliminary data.</text>
</comment>
<dbReference type="PANTHER" id="PTHR43372:SF4">
    <property type="entry name" value="FATTY-ACID AMIDE HYDROLASE 2"/>
    <property type="match status" value="1"/>
</dbReference>
<dbReference type="Gene3D" id="3.90.1300.10">
    <property type="entry name" value="Amidase signature (AS) domain"/>
    <property type="match status" value="1"/>
</dbReference>